<organism evidence="2 3">
    <name type="scientific">Novymonas esmeraldas</name>
    <dbReference type="NCBI Taxonomy" id="1808958"/>
    <lineage>
        <taxon>Eukaryota</taxon>
        <taxon>Discoba</taxon>
        <taxon>Euglenozoa</taxon>
        <taxon>Kinetoplastea</taxon>
        <taxon>Metakinetoplastina</taxon>
        <taxon>Trypanosomatida</taxon>
        <taxon>Trypanosomatidae</taxon>
        <taxon>Novymonas</taxon>
    </lineage>
</organism>
<accession>A0AAW0FB96</accession>
<feature type="region of interest" description="Disordered" evidence="1">
    <location>
        <begin position="1023"/>
        <end position="1048"/>
    </location>
</feature>
<dbReference type="EMBL" id="JAECZO010000023">
    <property type="protein sequence ID" value="KAK7201980.1"/>
    <property type="molecule type" value="Genomic_DNA"/>
</dbReference>
<comment type="caution">
    <text evidence="2">The sequence shown here is derived from an EMBL/GenBank/DDBJ whole genome shotgun (WGS) entry which is preliminary data.</text>
</comment>
<dbReference type="AlphaFoldDB" id="A0AAW0FB96"/>
<gene>
    <name evidence="2" type="ORF">NESM_000266000</name>
</gene>
<evidence type="ECO:0000256" key="1">
    <source>
        <dbReference type="SAM" id="MobiDB-lite"/>
    </source>
</evidence>
<sequence>MRAQVRLRWLLRRACTHGVLMSNQIGMAVHALHQLDLLDVNLTSSTLSMLPVVQQLCGGADARSQANVLHALAACVTTDCDRRVVVHAELYNTVRRVQQELVEVADTLTGQETVLVMEALQQLMPYVGGDEGESLVVSQLVEEVRERTMALASVVERPMDLLGVARVVVNAARPHCAAGDAAPSHAATATFTSSSLDRVLNVVHARLDTFNKQELISLIDVVTVPRSSVAAATADDRGSAAATVAAPKEAVTLLDAARPYMQDILSRALATVPTLSVSQLCAWLTRLSALQWAHHPLFASVVDRLSHTDTALYTVPQLASAAGALSDVLTRSSEYQDVAGTAAPYLDLYASLLLRLSSHLHDASRDDAVAKEDARVRLLPLLCSVPEAALANYIRAVVLGGVGNERVRWRRELLTAPVPISSPSPALMPLLSICSTLAMALERAAAVLLRHMATLPPREQVNVASSVFYWRVYMPRVYMPCIYNGGAQAEGHWMRSVTEEVWDADDDTVAPSAKAVLQRCSPLSLSDTSRKHRALCGLVMTCSAGFDTRECVSVLNALVLAHHSFQDEQSQHLTHSSTRTADGAESVGREEPSSSPTLHQSVVTRASGERVVLIQLLQDMLLGPLSSGLGSVPTGQLVRYLSTLSRMRVASKTQYVTVLNILKSRALSGAELIAALEVMARHHVKATHVVRRITRALGGLGPTLTLGKRVKVLKCLGQLNGQRFVRAPCEAALELGQFTPAAVELPRLTFLQLAFCFVGLVELRQYTNSAVQELLREMSWRATAPTTRSTSCLASIKSATALAELLASFCRLGGPEEGVTAPLLLTTMEALERRLSSSSSLFVDLSKLGWYWPCVVQYFGLTSELWCDGERCLDVVPRRALWGFAQEDWLRLVDAFTAVRARAGALVAARLRDIAALPTLRSNTFLWGQVMCGYRFGGMPQRGSMAEQRLLDNLETGTMTSLVSEPQRLLDVASLALRLATEGREGTATATLRFLDKNMVVMRTQDSLQVWWYAAQLMAAHGGPAATQPSGSANTADARDDGAATTPAAPTATLQSDAMLSLVSSVHDAAKKQTLHGETDVMQKLSRMERRILESLQ</sequence>
<name>A0AAW0FB96_9TRYP</name>
<feature type="region of interest" description="Disordered" evidence="1">
    <location>
        <begin position="570"/>
        <end position="601"/>
    </location>
</feature>
<keyword evidence="3" id="KW-1185">Reference proteome</keyword>
<dbReference type="Proteomes" id="UP001430356">
    <property type="component" value="Unassembled WGS sequence"/>
</dbReference>
<feature type="compositionally biased region" description="Polar residues" evidence="1">
    <location>
        <begin position="571"/>
        <end position="580"/>
    </location>
</feature>
<evidence type="ECO:0000313" key="3">
    <source>
        <dbReference type="Proteomes" id="UP001430356"/>
    </source>
</evidence>
<reference evidence="2 3" key="1">
    <citation type="journal article" date="2021" name="MBio">
        <title>A New Model Trypanosomatid, Novymonas esmeraldas: Genomic Perception of Its 'Candidatus Pandoraea novymonadis' Endosymbiont.</title>
        <authorList>
            <person name="Zakharova A."/>
            <person name="Saura A."/>
            <person name="Butenko A."/>
            <person name="Podesvova L."/>
            <person name="Warmusova S."/>
            <person name="Kostygov A.Y."/>
            <person name="Nenarokova A."/>
            <person name="Lukes J."/>
            <person name="Opperdoes F.R."/>
            <person name="Yurchenko V."/>
        </authorList>
    </citation>
    <scope>NUCLEOTIDE SEQUENCE [LARGE SCALE GENOMIC DNA]</scope>
    <source>
        <strain evidence="2 3">E262AT.01</strain>
    </source>
</reference>
<evidence type="ECO:0000313" key="2">
    <source>
        <dbReference type="EMBL" id="KAK7201980.1"/>
    </source>
</evidence>
<protein>
    <submittedName>
        <fullName evidence="2">Uncharacterized protein</fullName>
    </submittedName>
</protein>
<proteinExistence type="predicted"/>